<dbReference type="Proteomes" id="UP001612741">
    <property type="component" value="Unassembled WGS sequence"/>
</dbReference>
<dbReference type="InterPro" id="IPR054028">
    <property type="entry name" value="TarS/TarP_linker"/>
</dbReference>
<protein>
    <submittedName>
        <fullName evidence="3">Glycosyltransferase family 2 protein</fullName>
    </submittedName>
</protein>
<reference evidence="3 4" key="1">
    <citation type="submission" date="2024-10" db="EMBL/GenBank/DDBJ databases">
        <title>The Natural Products Discovery Center: Release of the First 8490 Sequenced Strains for Exploring Actinobacteria Biosynthetic Diversity.</title>
        <authorList>
            <person name="Kalkreuter E."/>
            <person name="Kautsar S.A."/>
            <person name="Yang D."/>
            <person name="Bader C.D."/>
            <person name="Teijaro C.N."/>
            <person name="Fluegel L."/>
            <person name="Davis C.M."/>
            <person name="Simpson J.R."/>
            <person name="Lauterbach L."/>
            <person name="Steele A.D."/>
            <person name="Gui C."/>
            <person name="Meng S."/>
            <person name="Li G."/>
            <person name="Viehrig K."/>
            <person name="Ye F."/>
            <person name="Su P."/>
            <person name="Kiefer A.F."/>
            <person name="Nichols A."/>
            <person name="Cepeda A.J."/>
            <person name="Yan W."/>
            <person name="Fan B."/>
            <person name="Jiang Y."/>
            <person name="Adhikari A."/>
            <person name="Zheng C.-J."/>
            <person name="Schuster L."/>
            <person name="Cowan T.M."/>
            <person name="Smanski M.J."/>
            <person name="Chevrette M.G."/>
            <person name="De Carvalho L.P.S."/>
            <person name="Shen B."/>
        </authorList>
    </citation>
    <scope>NUCLEOTIDE SEQUENCE [LARGE SCALE GENOMIC DNA]</scope>
    <source>
        <strain evidence="3 4">NPDC050545</strain>
    </source>
</reference>
<dbReference type="InterPro" id="IPR001173">
    <property type="entry name" value="Glyco_trans_2-like"/>
</dbReference>
<dbReference type="PANTHER" id="PTHR22916:SF3">
    <property type="entry name" value="UDP-GLCNAC:BETAGAL BETA-1,3-N-ACETYLGLUCOSAMINYLTRANSFERASE-LIKE PROTEIN 1"/>
    <property type="match status" value="1"/>
</dbReference>
<dbReference type="Pfam" id="PF22181">
    <property type="entry name" value="TarS_linker"/>
    <property type="match status" value="1"/>
</dbReference>
<evidence type="ECO:0000259" key="1">
    <source>
        <dbReference type="Pfam" id="PF00535"/>
    </source>
</evidence>
<gene>
    <name evidence="3" type="ORF">ACIBG2_12455</name>
</gene>
<feature type="domain" description="TarS/TarP linker" evidence="2">
    <location>
        <begin position="231"/>
        <end position="317"/>
    </location>
</feature>
<proteinExistence type="predicted"/>
<evidence type="ECO:0000259" key="2">
    <source>
        <dbReference type="Pfam" id="PF22181"/>
    </source>
</evidence>
<evidence type="ECO:0000313" key="4">
    <source>
        <dbReference type="Proteomes" id="UP001612741"/>
    </source>
</evidence>
<accession>A0ABW7YQK8</accession>
<organism evidence="3 4">
    <name type="scientific">Nonomuraea typhae</name>
    <dbReference type="NCBI Taxonomy" id="2603600"/>
    <lineage>
        <taxon>Bacteria</taxon>
        <taxon>Bacillati</taxon>
        <taxon>Actinomycetota</taxon>
        <taxon>Actinomycetes</taxon>
        <taxon>Streptosporangiales</taxon>
        <taxon>Streptosporangiaceae</taxon>
        <taxon>Nonomuraea</taxon>
    </lineage>
</organism>
<feature type="domain" description="Glycosyltransferase 2-like" evidence="1">
    <location>
        <begin position="7"/>
        <end position="131"/>
    </location>
</feature>
<dbReference type="InterPro" id="IPR029044">
    <property type="entry name" value="Nucleotide-diphossugar_trans"/>
</dbReference>
<comment type="caution">
    <text evidence="3">The sequence shown here is derived from an EMBL/GenBank/DDBJ whole genome shotgun (WGS) entry which is preliminary data.</text>
</comment>
<keyword evidence="4" id="KW-1185">Reference proteome</keyword>
<dbReference type="PANTHER" id="PTHR22916">
    <property type="entry name" value="GLYCOSYLTRANSFERASE"/>
    <property type="match status" value="1"/>
</dbReference>
<dbReference type="EMBL" id="JBITGY010000003">
    <property type="protein sequence ID" value="MFI6498196.1"/>
    <property type="molecule type" value="Genomic_DNA"/>
</dbReference>
<dbReference type="CDD" id="cd00761">
    <property type="entry name" value="Glyco_tranf_GTA_type"/>
    <property type="match status" value="1"/>
</dbReference>
<dbReference type="RefSeq" id="WP_397081453.1">
    <property type="nucleotide sequence ID" value="NZ_JBITGY010000003.1"/>
</dbReference>
<sequence>MTVPDVSVIIAVYNTMPHLRECLDSVMGQSIGASRLEVIAVDDGSTDGSAQELDDFAARYPGTVKVLRQANSGGPAAPSNRALEQATGRYVYFVGADDFLAEQALERLVRAADAYDSDVVLGRMVGANGRQIPQKVYAETRMDIGLFDSPLPYSLSNTKLFRRSLIEDHGLRFPEDMPIFSDQPFTLAAFLHARRVSVLADYVFYYAVSRDNGDNITSRASPLSQLRGGEQVIEHVVRLLPPGAERDFVLKRHFGYELAKLLRAEFLTFTEDEQKKICESIAHLCTLYLTPGLRAQLTSPQRYRLTLAARGDRETLCRSLREEADGVQPPILVRGQSAYSQGDGFGDLPDDCFELTGNLAGRLAAGVEISSIGWQRARLHLAGQLCLTGAEAKVTMDVVPAGTARALRQGRRLKADDGAAGRAPGQVAGDFRFDVEARSLLRKRAPRYSVRLYTDVAGSTYELPVPLSQAPEPVRTWYRGRPYRIRARANEHGHLTIVAVPLPLWQAVRDLFRGKRS</sequence>
<dbReference type="Pfam" id="PF00535">
    <property type="entry name" value="Glycos_transf_2"/>
    <property type="match status" value="1"/>
</dbReference>
<dbReference type="Gene3D" id="3.90.550.10">
    <property type="entry name" value="Spore Coat Polysaccharide Biosynthesis Protein SpsA, Chain A"/>
    <property type="match status" value="1"/>
</dbReference>
<dbReference type="SUPFAM" id="SSF53448">
    <property type="entry name" value="Nucleotide-diphospho-sugar transferases"/>
    <property type="match status" value="1"/>
</dbReference>
<name>A0ABW7YQK8_9ACTN</name>
<evidence type="ECO:0000313" key="3">
    <source>
        <dbReference type="EMBL" id="MFI6498196.1"/>
    </source>
</evidence>